<keyword evidence="6" id="KW-0146">Chitin degradation</keyword>
<evidence type="ECO:0000256" key="6">
    <source>
        <dbReference type="ARBA" id="ARBA00023024"/>
    </source>
</evidence>
<dbReference type="InterPro" id="IPR017853">
    <property type="entry name" value="GH"/>
</dbReference>
<evidence type="ECO:0000313" key="17">
    <source>
        <dbReference type="Proteomes" id="UP000184546"/>
    </source>
</evidence>
<dbReference type="OrthoDB" id="73875at2759"/>
<dbReference type="RefSeq" id="XP_020052723.1">
    <property type="nucleotide sequence ID" value="XM_020199478.1"/>
</dbReference>
<dbReference type="SUPFAM" id="SSF51445">
    <property type="entry name" value="(Trans)glycosidases"/>
    <property type="match status" value="1"/>
</dbReference>
<dbReference type="CDD" id="cd02878">
    <property type="entry name" value="GH18_zymocin_alpha"/>
    <property type="match status" value="1"/>
</dbReference>
<evidence type="ECO:0000256" key="9">
    <source>
        <dbReference type="ARBA" id="ARBA00023295"/>
    </source>
</evidence>
<dbReference type="EC" id="3.2.1.14" evidence="3"/>
<dbReference type="InterPro" id="IPR001002">
    <property type="entry name" value="Chitin-bd_1"/>
</dbReference>
<evidence type="ECO:0000256" key="10">
    <source>
        <dbReference type="ARBA" id="ARBA00023326"/>
    </source>
</evidence>
<dbReference type="STRING" id="690307.A0A1L9WJP3"/>
<evidence type="ECO:0000256" key="4">
    <source>
        <dbReference type="ARBA" id="ARBA00022669"/>
    </source>
</evidence>
<feature type="disulfide bond" evidence="11">
    <location>
        <begin position="167"/>
        <end position="181"/>
    </location>
</feature>
<dbReference type="SUPFAM" id="SSF57016">
    <property type="entry name" value="Plant lectins/antimicrobial peptides"/>
    <property type="match status" value="1"/>
</dbReference>
<dbReference type="Pfam" id="PF01476">
    <property type="entry name" value="LysM"/>
    <property type="match status" value="2"/>
</dbReference>
<dbReference type="GO" id="GO:0006032">
    <property type="term" value="P:chitin catabolic process"/>
    <property type="evidence" value="ECO:0007669"/>
    <property type="project" value="UniProtKB-KW"/>
</dbReference>
<feature type="non-terminal residue" evidence="16">
    <location>
        <position position="1"/>
    </location>
</feature>
<keyword evidence="5 12" id="KW-0378">Hydrolase</keyword>
<dbReference type="PANTHER" id="PTHR47700">
    <property type="entry name" value="V CHITINASE, PUTATIVE (AFU_ORTHOLOGUE AFUA_6G13720)-RELATED"/>
    <property type="match status" value="1"/>
</dbReference>
<dbReference type="GO" id="GO:0008061">
    <property type="term" value="F:chitin binding"/>
    <property type="evidence" value="ECO:0007669"/>
    <property type="project" value="UniProtKB-UniRule"/>
</dbReference>
<dbReference type="SMART" id="SM00636">
    <property type="entry name" value="Glyco_18"/>
    <property type="match status" value="1"/>
</dbReference>
<keyword evidence="4 11" id="KW-0147">Chitin-binding</keyword>
<feature type="domain" description="Chitin-binding type-1" evidence="13">
    <location>
        <begin position="135"/>
        <end position="207"/>
    </location>
</feature>
<dbReference type="Gene3D" id="3.10.50.10">
    <property type="match status" value="1"/>
</dbReference>
<feature type="disulfide bond" evidence="11">
    <location>
        <begin position="162"/>
        <end position="174"/>
    </location>
</feature>
<dbReference type="SMART" id="SM00257">
    <property type="entry name" value="LysM"/>
    <property type="match status" value="2"/>
</dbReference>
<dbReference type="InterPro" id="IPR036779">
    <property type="entry name" value="LysM_dom_sf"/>
</dbReference>
<dbReference type="Gene3D" id="3.20.20.80">
    <property type="entry name" value="Glycosidases"/>
    <property type="match status" value="1"/>
</dbReference>
<dbReference type="SUPFAM" id="SSF54106">
    <property type="entry name" value="LysM domain"/>
    <property type="match status" value="2"/>
</dbReference>
<keyword evidence="10" id="KW-0624">Polysaccharide degradation</keyword>
<evidence type="ECO:0000256" key="12">
    <source>
        <dbReference type="RuleBase" id="RU000489"/>
    </source>
</evidence>
<dbReference type="Gene3D" id="3.30.60.10">
    <property type="entry name" value="Endochitinase-like"/>
    <property type="match status" value="1"/>
</dbReference>
<feature type="disulfide bond" evidence="11">
    <location>
        <begin position="201"/>
        <end position="205"/>
    </location>
</feature>
<keyword evidence="11" id="KW-1015">Disulfide bond</keyword>
<organism evidence="16 17">
    <name type="scientific">Aspergillus aculeatus (strain ATCC 16872 / CBS 172.66 / WB 5094)</name>
    <dbReference type="NCBI Taxonomy" id="690307"/>
    <lineage>
        <taxon>Eukaryota</taxon>
        <taxon>Fungi</taxon>
        <taxon>Dikarya</taxon>
        <taxon>Ascomycota</taxon>
        <taxon>Pezizomycotina</taxon>
        <taxon>Eurotiomycetes</taxon>
        <taxon>Eurotiomycetidae</taxon>
        <taxon>Eurotiales</taxon>
        <taxon>Aspergillaceae</taxon>
        <taxon>Aspergillus</taxon>
        <taxon>Aspergillus subgen. Circumdati</taxon>
    </lineage>
</organism>
<dbReference type="PANTHER" id="PTHR47700:SF2">
    <property type="entry name" value="CHITINASE"/>
    <property type="match status" value="1"/>
</dbReference>
<proteinExistence type="inferred from homology"/>
<evidence type="ECO:0000256" key="11">
    <source>
        <dbReference type="PROSITE-ProRule" id="PRU00261"/>
    </source>
</evidence>
<dbReference type="PROSITE" id="PS51910">
    <property type="entry name" value="GH18_2"/>
    <property type="match status" value="1"/>
</dbReference>
<dbReference type="AlphaFoldDB" id="A0A1L9WJP3"/>
<evidence type="ECO:0000256" key="3">
    <source>
        <dbReference type="ARBA" id="ARBA00012729"/>
    </source>
</evidence>
<feature type="non-terminal residue" evidence="16">
    <location>
        <position position="563"/>
    </location>
</feature>
<evidence type="ECO:0000313" key="16">
    <source>
        <dbReference type="EMBL" id="OJJ96383.1"/>
    </source>
</evidence>
<evidence type="ECO:0000259" key="13">
    <source>
        <dbReference type="PROSITE" id="PS50941"/>
    </source>
</evidence>
<dbReference type="InterPro" id="IPR001579">
    <property type="entry name" value="Glyco_hydro_18_chit_AS"/>
</dbReference>
<dbReference type="InterPro" id="IPR011583">
    <property type="entry name" value="Chitinase_II/V-like_cat"/>
</dbReference>
<keyword evidence="17" id="KW-1185">Reference proteome</keyword>
<feature type="domain" description="LysM" evidence="14">
    <location>
        <begin position="10"/>
        <end position="55"/>
    </location>
</feature>
<dbReference type="CDD" id="cd00035">
    <property type="entry name" value="ChtBD1"/>
    <property type="match status" value="1"/>
</dbReference>
<dbReference type="OMA" id="WVAWPKA"/>
<name>A0A1L9WJP3_ASPA1</name>
<evidence type="ECO:0000256" key="7">
    <source>
        <dbReference type="ARBA" id="ARBA00023026"/>
    </source>
</evidence>
<dbReference type="PROSITE" id="PS51782">
    <property type="entry name" value="LYSM"/>
    <property type="match status" value="2"/>
</dbReference>
<dbReference type="PROSITE" id="PS01095">
    <property type="entry name" value="GH18_1"/>
    <property type="match status" value="1"/>
</dbReference>
<dbReference type="PROSITE" id="PS50941">
    <property type="entry name" value="CHIT_BIND_I_2"/>
    <property type="match status" value="1"/>
</dbReference>
<feature type="domain" description="GH18" evidence="15">
    <location>
        <begin position="219"/>
        <end position="563"/>
    </location>
</feature>
<sequence length="563" mass="60528">PQRRSSSTCSYIQVVSGDLCGTLADECGITLDDFYEYNSASDLCTTLAVGQYVCCSAGDLPDFAPTVSANGTCYTYYVQWGDSCSALAAAYSMTVDDIESFNSETWGWYGCNDLQAGQSMCLSNGTAPYPEPITNAVCGPQVPDTNFTGTDGPADWALLNPCPLNACCDVWGQCGTTPDYCNDTSAATGAPGTAANNSNGCISNCGTTITNWANAPATYASVGYFEGYNVNRTCLRMNAYTIDPAKYTHVHYGFGSIASDFSVASGPNPDQFKYFTELLGVKRVVSFGGWAFSTDPSTYMIFREGVTEENRDTLAANIADFVTDNVLDGVDFDWEYPGEPDIPGIPAGSDEDGDNYLAFLKVVREKLGSDKIISIAAPASYWYLKAFPIAEIADVVDYIIYMTYDLHGTWDLGDASAQSGCPAGDCLFSHVNMTETMWSLAMITKAGVATDSLMVGVASYGRSFQMTTAGCTDSSCTWDAAGAAGPCTDTAGYIANAEINEILASNPSATYSYETDSQTDILVYNETQWVGYMSNSTMSKRHAYYQAYNFAGTTEWAIDLEEY</sequence>
<gene>
    <name evidence="16" type="ORF">ASPACDRAFT_2719</name>
</gene>
<evidence type="ECO:0000259" key="14">
    <source>
        <dbReference type="PROSITE" id="PS51782"/>
    </source>
</evidence>
<dbReference type="InterPro" id="IPR053214">
    <property type="entry name" value="LysM12-like"/>
</dbReference>
<reference evidence="17" key="1">
    <citation type="journal article" date="2017" name="Genome Biol.">
        <title>Comparative genomics reveals high biological diversity and specific adaptations in the industrially and medically important fungal genus Aspergillus.</title>
        <authorList>
            <person name="de Vries R.P."/>
            <person name="Riley R."/>
            <person name="Wiebenga A."/>
            <person name="Aguilar-Osorio G."/>
            <person name="Amillis S."/>
            <person name="Uchima C.A."/>
            <person name="Anderluh G."/>
            <person name="Asadollahi M."/>
            <person name="Askin M."/>
            <person name="Barry K."/>
            <person name="Battaglia E."/>
            <person name="Bayram O."/>
            <person name="Benocci T."/>
            <person name="Braus-Stromeyer S.A."/>
            <person name="Caldana C."/>
            <person name="Canovas D."/>
            <person name="Cerqueira G.C."/>
            <person name="Chen F."/>
            <person name="Chen W."/>
            <person name="Choi C."/>
            <person name="Clum A."/>
            <person name="Dos Santos R.A."/>
            <person name="Damasio A.R."/>
            <person name="Diallinas G."/>
            <person name="Emri T."/>
            <person name="Fekete E."/>
            <person name="Flipphi M."/>
            <person name="Freyberg S."/>
            <person name="Gallo A."/>
            <person name="Gournas C."/>
            <person name="Habgood R."/>
            <person name="Hainaut M."/>
            <person name="Harispe M.L."/>
            <person name="Henrissat B."/>
            <person name="Hilden K.S."/>
            <person name="Hope R."/>
            <person name="Hossain A."/>
            <person name="Karabika E."/>
            <person name="Karaffa L."/>
            <person name="Karanyi Z."/>
            <person name="Krasevec N."/>
            <person name="Kuo A."/>
            <person name="Kusch H."/>
            <person name="LaButti K."/>
            <person name="Lagendijk E.L."/>
            <person name="Lapidus A."/>
            <person name="Levasseur A."/>
            <person name="Lindquist E."/>
            <person name="Lipzen A."/>
            <person name="Logrieco A.F."/>
            <person name="MacCabe A."/>
            <person name="Maekelae M.R."/>
            <person name="Malavazi I."/>
            <person name="Melin P."/>
            <person name="Meyer V."/>
            <person name="Mielnichuk N."/>
            <person name="Miskei M."/>
            <person name="Molnar A.P."/>
            <person name="Mule G."/>
            <person name="Ngan C.Y."/>
            <person name="Orejas M."/>
            <person name="Orosz E."/>
            <person name="Ouedraogo J.P."/>
            <person name="Overkamp K.M."/>
            <person name="Park H.-S."/>
            <person name="Perrone G."/>
            <person name="Piumi F."/>
            <person name="Punt P.J."/>
            <person name="Ram A.F."/>
            <person name="Ramon A."/>
            <person name="Rauscher S."/>
            <person name="Record E."/>
            <person name="Riano-Pachon D.M."/>
            <person name="Robert V."/>
            <person name="Roehrig J."/>
            <person name="Ruller R."/>
            <person name="Salamov A."/>
            <person name="Salih N.S."/>
            <person name="Samson R.A."/>
            <person name="Sandor E."/>
            <person name="Sanguinetti M."/>
            <person name="Schuetze T."/>
            <person name="Sepcic K."/>
            <person name="Shelest E."/>
            <person name="Sherlock G."/>
            <person name="Sophianopoulou V."/>
            <person name="Squina F.M."/>
            <person name="Sun H."/>
            <person name="Susca A."/>
            <person name="Todd R.B."/>
            <person name="Tsang A."/>
            <person name="Unkles S.E."/>
            <person name="van de Wiele N."/>
            <person name="van Rossen-Uffink D."/>
            <person name="Oliveira J.V."/>
            <person name="Vesth T.C."/>
            <person name="Visser J."/>
            <person name="Yu J.-H."/>
            <person name="Zhou M."/>
            <person name="Andersen M.R."/>
            <person name="Archer D.B."/>
            <person name="Baker S.E."/>
            <person name="Benoit I."/>
            <person name="Brakhage A.A."/>
            <person name="Braus G.H."/>
            <person name="Fischer R."/>
            <person name="Frisvad J.C."/>
            <person name="Goldman G.H."/>
            <person name="Houbraken J."/>
            <person name="Oakley B."/>
            <person name="Pocsi I."/>
            <person name="Scazzocchio C."/>
            <person name="Seiboth B."/>
            <person name="vanKuyk P.A."/>
            <person name="Wortman J."/>
            <person name="Dyer P.S."/>
            <person name="Grigoriev I.V."/>
        </authorList>
    </citation>
    <scope>NUCLEOTIDE SEQUENCE [LARGE SCALE GENOMIC DNA]</scope>
    <source>
        <strain evidence="17">ATCC 16872 / CBS 172.66 / WB 5094</strain>
    </source>
</reference>
<dbReference type="InterPro" id="IPR018392">
    <property type="entry name" value="LysM"/>
</dbReference>
<dbReference type="SUPFAM" id="SSF54556">
    <property type="entry name" value="Chitinase insertion domain"/>
    <property type="match status" value="1"/>
</dbReference>
<evidence type="ECO:0000256" key="2">
    <source>
        <dbReference type="ARBA" id="ARBA00008682"/>
    </source>
</evidence>
<evidence type="ECO:0000256" key="1">
    <source>
        <dbReference type="ARBA" id="ARBA00000822"/>
    </source>
</evidence>
<dbReference type="Proteomes" id="UP000184546">
    <property type="component" value="Unassembled WGS sequence"/>
</dbReference>
<keyword evidence="9 12" id="KW-0326">Glycosidase</keyword>
<dbReference type="InterPro" id="IPR036861">
    <property type="entry name" value="Endochitinase-like_sf"/>
</dbReference>
<dbReference type="Pfam" id="PF00704">
    <property type="entry name" value="Glyco_hydro_18"/>
    <property type="match status" value="1"/>
</dbReference>
<feature type="domain" description="LysM" evidence="14">
    <location>
        <begin position="74"/>
        <end position="122"/>
    </location>
</feature>
<dbReference type="GO" id="GO:0000272">
    <property type="term" value="P:polysaccharide catabolic process"/>
    <property type="evidence" value="ECO:0007669"/>
    <property type="project" value="UniProtKB-KW"/>
</dbReference>
<evidence type="ECO:0000256" key="5">
    <source>
        <dbReference type="ARBA" id="ARBA00022801"/>
    </source>
</evidence>
<dbReference type="InterPro" id="IPR029070">
    <property type="entry name" value="Chitinase_insertion_sf"/>
</dbReference>
<dbReference type="VEuPathDB" id="FungiDB:ASPACDRAFT_2719"/>
<evidence type="ECO:0000259" key="15">
    <source>
        <dbReference type="PROSITE" id="PS51910"/>
    </source>
</evidence>
<protein>
    <recommendedName>
        <fullName evidence="3">chitinase</fullName>
        <ecNumber evidence="3">3.2.1.14</ecNumber>
    </recommendedName>
</protein>
<keyword evidence="8" id="KW-0119">Carbohydrate metabolism</keyword>
<comment type="similarity">
    <text evidence="2">Belongs to the glycosyl hydrolase 18 family. Chitinase class V subfamily.</text>
</comment>
<dbReference type="Gene3D" id="3.10.350.10">
    <property type="entry name" value="LysM domain"/>
    <property type="match status" value="2"/>
</dbReference>
<accession>A0A1L9WJP3</accession>
<dbReference type="InterPro" id="IPR001223">
    <property type="entry name" value="Glyco_hydro18_cat"/>
</dbReference>
<dbReference type="GO" id="GO:0008843">
    <property type="term" value="F:endochitinase activity"/>
    <property type="evidence" value="ECO:0007669"/>
    <property type="project" value="UniProtKB-EC"/>
</dbReference>
<evidence type="ECO:0000256" key="8">
    <source>
        <dbReference type="ARBA" id="ARBA00023277"/>
    </source>
</evidence>
<dbReference type="Pfam" id="PF00187">
    <property type="entry name" value="Chitin_bind_1"/>
    <property type="match status" value="1"/>
</dbReference>
<keyword evidence="7" id="KW-0843">Virulence</keyword>
<dbReference type="GeneID" id="30973292"/>
<dbReference type="EMBL" id="KV878986">
    <property type="protein sequence ID" value="OJJ96383.1"/>
    <property type="molecule type" value="Genomic_DNA"/>
</dbReference>
<comment type="catalytic activity">
    <reaction evidence="1">
        <text>Random endo-hydrolysis of N-acetyl-beta-D-glucosaminide (1-&gt;4)-beta-linkages in chitin and chitodextrins.</text>
        <dbReference type="EC" id="3.2.1.14"/>
    </reaction>
</comment>
<comment type="caution">
    <text evidence="11">Lacks conserved residue(s) required for the propagation of feature annotation.</text>
</comment>